<dbReference type="SUPFAM" id="SSF53850">
    <property type="entry name" value="Periplasmic binding protein-like II"/>
    <property type="match status" value="1"/>
</dbReference>
<dbReference type="FunFam" id="1.10.10.10:FF:000001">
    <property type="entry name" value="LysR family transcriptional regulator"/>
    <property type="match status" value="1"/>
</dbReference>
<dbReference type="PRINTS" id="PR00039">
    <property type="entry name" value="HTHLYSR"/>
</dbReference>
<protein>
    <submittedName>
        <fullName evidence="6">Transcriptional regulator, LysR family</fullName>
    </submittedName>
</protein>
<keyword evidence="3" id="KW-0238">DNA-binding</keyword>
<reference evidence="6 7" key="1">
    <citation type="journal article" date="2015" name="PLoS ONE">
        <title>Rice-Infecting Pseudomonas Genomes Are Highly Accessorized and Harbor Multiple Putative Virulence Mechanisms to Cause Sheath Brown Rot.</title>
        <authorList>
            <person name="Quibod I.L."/>
            <person name="Grande G."/>
            <person name="Oreiro E.G."/>
            <person name="Borja F.N."/>
            <person name="Dossa G.S."/>
            <person name="Mauleon R."/>
            <person name="Cruz C.V."/>
            <person name="Oliva R."/>
        </authorList>
    </citation>
    <scope>NUCLEOTIDE SEQUENCE [LARGE SCALE GENOMIC DNA]</scope>
    <source>
        <strain evidence="6 7">IRRI 6609</strain>
    </source>
</reference>
<dbReference type="PROSITE" id="PS50931">
    <property type="entry name" value="HTH_LYSR"/>
    <property type="match status" value="1"/>
</dbReference>
<organism evidence="6 7">
    <name type="scientific">Pseudomonas asplenii</name>
    <dbReference type="NCBI Taxonomy" id="53407"/>
    <lineage>
        <taxon>Bacteria</taxon>
        <taxon>Pseudomonadati</taxon>
        <taxon>Pseudomonadota</taxon>
        <taxon>Gammaproteobacteria</taxon>
        <taxon>Pseudomonadales</taxon>
        <taxon>Pseudomonadaceae</taxon>
        <taxon>Pseudomonas</taxon>
    </lineage>
</organism>
<dbReference type="CDD" id="cd08475">
    <property type="entry name" value="PBP2_CrgA_like_6"/>
    <property type="match status" value="1"/>
</dbReference>
<evidence type="ECO:0000313" key="7">
    <source>
        <dbReference type="Proteomes" id="UP000037931"/>
    </source>
</evidence>
<keyword evidence="7" id="KW-1185">Reference proteome</keyword>
<dbReference type="Gene3D" id="1.10.10.10">
    <property type="entry name" value="Winged helix-like DNA-binding domain superfamily/Winged helix DNA-binding domain"/>
    <property type="match status" value="1"/>
</dbReference>
<dbReference type="Pfam" id="PF00126">
    <property type="entry name" value="HTH_1"/>
    <property type="match status" value="1"/>
</dbReference>
<dbReference type="RefSeq" id="WP_081009894.1">
    <property type="nucleotide sequence ID" value="NZ_JSYZ01000016.1"/>
</dbReference>
<dbReference type="PANTHER" id="PTHR30537">
    <property type="entry name" value="HTH-TYPE TRANSCRIPTIONAL REGULATOR"/>
    <property type="match status" value="1"/>
</dbReference>
<evidence type="ECO:0000256" key="1">
    <source>
        <dbReference type="ARBA" id="ARBA00009437"/>
    </source>
</evidence>
<dbReference type="Proteomes" id="UP000037931">
    <property type="component" value="Unassembled WGS sequence"/>
</dbReference>
<keyword evidence="4" id="KW-0804">Transcription</keyword>
<dbReference type="STRING" id="50340.PF66_04173"/>
<dbReference type="Pfam" id="PF03466">
    <property type="entry name" value="LysR_substrate"/>
    <property type="match status" value="1"/>
</dbReference>
<sequence length="339" mass="37033">MFSSERLKGIDVFVTVADLGSFTAAAERLNLSSSAVSKSVARLEGRLGRRLFNRTTRRLALTEAGVVFYKTCASVLADLEEVEHALMAESDELQGKIRIDLPAAYGRLHVLPLILEFVRAHSLLQPHISFSDRFVDPVHEGIDILVRIGGPDTWPAALGHEYFGSQRMMFCASPAYIETHGAPRTERDLDDHHCVGYGLADGRVSPWYFKGRLPGDIERRVVQARIAVGDGEGEVAAILAGHGIGQLPTWLIQNHLEAGTLVEVLPDLALDSMPMNLVWQKSREGLPKVRALLDYLLARLCIHGTQVVPRTAPPPHSDGASRDTIGIRARALTATTAAT</sequence>
<dbReference type="OrthoDB" id="9110639at2"/>
<dbReference type="InterPro" id="IPR000847">
    <property type="entry name" value="LysR_HTH_N"/>
</dbReference>
<proteinExistence type="inferred from homology"/>
<dbReference type="SUPFAM" id="SSF46785">
    <property type="entry name" value="Winged helix' DNA-binding domain"/>
    <property type="match status" value="1"/>
</dbReference>
<gene>
    <name evidence="6" type="ORF">PF66_04173</name>
</gene>
<dbReference type="InterPro" id="IPR036390">
    <property type="entry name" value="WH_DNA-bd_sf"/>
</dbReference>
<dbReference type="Gene3D" id="3.40.190.290">
    <property type="match status" value="1"/>
</dbReference>
<dbReference type="InterPro" id="IPR058163">
    <property type="entry name" value="LysR-type_TF_proteobact-type"/>
</dbReference>
<dbReference type="GO" id="GO:0006351">
    <property type="term" value="P:DNA-templated transcription"/>
    <property type="evidence" value="ECO:0007669"/>
    <property type="project" value="TreeGrafter"/>
</dbReference>
<dbReference type="GO" id="GO:0043565">
    <property type="term" value="F:sequence-specific DNA binding"/>
    <property type="evidence" value="ECO:0007669"/>
    <property type="project" value="TreeGrafter"/>
</dbReference>
<dbReference type="InterPro" id="IPR036388">
    <property type="entry name" value="WH-like_DNA-bd_sf"/>
</dbReference>
<dbReference type="GO" id="GO:0003700">
    <property type="term" value="F:DNA-binding transcription factor activity"/>
    <property type="evidence" value="ECO:0007669"/>
    <property type="project" value="InterPro"/>
</dbReference>
<comment type="similarity">
    <text evidence="1">Belongs to the LysR transcriptional regulatory family.</text>
</comment>
<evidence type="ECO:0000256" key="2">
    <source>
        <dbReference type="ARBA" id="ARBA00023015"/>
    </source>
</evidence>
<dbReference type="PATRIC" id="fig|50340.43.peg.1475"/>
<evidence type="ECO:0000256" key="4">
    <source>
        <dbReference type="ARBA" id="ARBA00023163"/>
    </source>
</evidence>
<dbReference type="InterPro" id="IPR005119">
    <property type="entry name" value="LysR_subst-bd"/>
</dbReference>
<keyword evidence="2" id="KW-0805">Transcription regulation</keyword>
<evidence type="ECO:0000313" key="6">
    <source>
        <dbReference type="EMBL" id="KPA89322.1"/>
    </source>
</evidence>
<evidence type="ECO:0000256" key="3">
    <source>
        <dbReference type="ARBA" id="ARBA00023125"/>
    </source>
</evidence>
<dbReference type="EMBL" id="JSYZ01000016">
    <property type="protein sequence ID" value="KPA89322.1"/>
    <property type="molecule type" value="Genomic_DNA"/>
</dbReference>
<accession>A0A0M9GEY1</accession>
<feature type="domain" description="HTH lysR-type" evidence="5">
    <location>
        <begin position="5"/>
        <end position="62"/>
    </location>
</feature>
<comment type="caution">
    <text evidence="6">The sequence shown here is derived from an EMBL/GenBank/DDBJ whole genome shotgun (WGS) entry which is preliminary data.</text>
</comment>
<evidence type="ECO:0000259" key="5">
    <source>
        <dbReference type="PROSITE" id="PS50931"/>
    </source>
</evidence>
<dbReference type="PANTHER" id="PTHR30537:SF72">
    <property type="entry name" value="LYSR FAMILY TRANSCRIPTIONAL REGULATOR"/>
    <property type="match status" value="1"/>
</dbReference>
<dbReference type="AlphaFoldDB" id="A0A0M9GEY1"/>
<name>A0A0M9GEY1_9PSED</name>